<dbReference type="Proteomes" id="UP000446658">
    <property type="component" value="Unassembled WGS sequence"/>
</dbReference>
<dbReference type="PROSITE" id="PS50914">
    <property type="entry name" value="BON"/>
    <property type="match status" value="1"/>
</dbReference>
<dbReference type="EMBL" id="WLYX01000001">
    <property type="protein sequence ID" value="MTD33729.1"/>
    <property type="molecule type" value="Genomic_DNA"/>
</dbReference>
<name>A0A844GDJ5_9NEIS</name>
<dbReference type="Gene3D" id="3.30.1340.30">
    <property type="match status" value="1"/>
</dbReference>
<dbReference type="InterPro" id="IPR007055">
    <property type="entry name" value="BON_dom"/>
</dbReference>
<proteinExistence type="predicted"/>
<protein>
    <submittedName>
        <fullName evidence="2">BON domain-containing protein</fullName>
    </submittedName>
</protein>
<dbReference type="AlphaFoldDB" id="A0A844GDJ5"/>
<evidence type="ECO:0000259" key="1">
    <source>
        <dbReference type="PROSITE" id="PS50914"/>
    </source>
</evidence>
<feature type="domain" description="BON" evidence="1">
    <location>
        <begin position="4"/>
        <end position="72"/>
    </location>
</feature>
<gene>
    <name evidence="2" type="ORF">GKE73_13830</name>
</gene>
<evidence type="ECO:0000313" key="3">
    <source>
        <dbReference type="Proteomes" id="UP000446658"/>
    </source>
</evidence>
<sequence length="72" mass="7800">MEAADVALAKQVKTALDQDPDLAKLNLLVTNKKGDITIDGTMTDDQQMVRTGEIAQNVPGVKNILNNMMMAK</sequence>
<organism evidence="2 3">
    <name type="scientific">Paludibacterium denitrificans</name>
    <dbReference type="NCBI Taxonomy" id="2675226"/>
    <lineage>
        <taxon>Bacteria</taxon>
        <taxon>Pseudomonadati</taxon>
        <taxon>Pseudomonadota</taxon>
        <taxon>Betaproteobacteria</taxon>
        <taxon>Neisseriales</taxon>
        <taxon>Chromobacteriaceae</taxon>
        <taxon>Paludibacterium</taxon>
    </lineage>
</organism>
<evidence type="ECO:0000313" key="2">
    <source>
        <dbReference type="EMBL" id="MTD33729.1"/>
    </source>
</evidence>
<keyword evidence="3" id="KW-1185">Reference proteome</keyword>
<dbReference type="Pfam" id="PF04972">
    <property type="entry name" value="BON"/>
    <property type="match status" value="1"/>
</dbReference>
<accession>A0A844GDJ5</accession>
<comment type="caution">
    <text evidence="2">The sequence shown here is derived from an EMBL/GenBank/DDBJ whole genome shotgun (WGS) entry which is preliminary data.</text>
</comment>
<reference evidence="2 3" key="1">
    <citation type="submission" date="2019-11" db="EMBL/GenBank/DDBJ databases">
        <title>Draft genome sequence of Paludibacterium sp. dN18-1.</title>
        <authorList>
            <person name="Im W.-T."/>
        </authorList>
    </citation>
    <scope>NUCLEOTIDE SEQUENCE [LARGE SCALE GENOMIC DNA]</scope>
    <source>
        <strain evidence="3">dN 18-1</strain>
    </source>
</reference>